<protein>
    <submittedName>
        <fullName evidence="1">Uncharacterized protein</fullName>
    </submittedName>
</protein>
<proteinExistence type="predicted"/>
<dbReference type="EMBL" id="LAZR01050067">
    <property type="protein sequence ID" value="KKK88189.1"/>
    <property type="molecule type" value="Genomic_DNA"/>
</dbReference>
<gene>
    <name evidence="1" type="ORF">LCGC14_2745660</name>
</gene>
<sequence length="49" mass="5529">MWYRVSPDTANPRVGDELMVFKGLPMALTYVLGWYGDLCTPYEMGGEVV</sequence>
<feature type="non-terminal residue" evidence="1">
    <location>
        <position position="49"/>
    </location>
</feature>
<accession>A0A0F9BC10</accession>
<comment type="caution">
    <text evidence="1">The sequence shown here is derived from an EMBL/GenBank/DDBJ whole genome shotgun (WGS) entry which is preliminary data.</text>
</comment>
<reference evidence="1" key="1">
    <citation type="journal article" date="2015" name="Nature">
        <title>Complex archaea that bridge the gap between prokaryotes and eukaryotes.</title>
        <authorList>
            <person name="Spang A."/>
            <person name="Saw J.H."/>
            <person name="Jorgensen S.L."/>
            <person name="Zaremba-Niedzwiedzka K."/>
            <person name="Martijn J."/>
            <person name="Lind A.E."/>
            <person name="van Eijk R."/>
            <person name="Schleper C."/>
            <person name="Guy L."/>
            <person name="Ettema T.J."/>
        </authorList>
    </citation>
    <scope>NUCLEOTIDE SEQUENCE</scope>
</reference>
<dbReference type="AlphaFoldDB" id="A0A0F9BC10"/>
<evidence type="ECO:0000313" key="1">
    <source>
        <dbReference type="EMBL" id="KKK88189.1"/>
    </source>
</evidence>
<name>A0A0F9BC10_9ZZZZ</name>
<organism evidence="1">
    <name type="scientific">marine sediment metagenome</name>
    <dbReference type="NCBI Taxonomy" id="412755"/>
    <lineage>
        <taxon>unclassified sequences</taxon>
        <taxon>metagenomes</taxon>
        <taxon>ecological metagenomes</taxon>
    </lineage>
</organism>